<feature type="non-terminal residue" evidence="11">
    <location>
        <position position="1"/>
    </location>
</feature>
<keyword evidence="6 9" id="KW-1133">Transmembrane helix</keyword>
<dbReference type="GO" id="GO:0016887">
    <property type="term" value="F:ATP hydrolysis activity"/>
    <property type="evidence" value="ECO:0007669"/>
    <property type="project" value="InterPro"/>
</dbReference>
<comment type="subcellular location">
    <subcellularLocation>
        <location evidence="1">Membrane</location>
        <topology evidence="1">Multi-pass membrane protein</topology>
    </subcellularLocation>
</comment>
<keyword evidence="7 9" id="KW-0472">Membrane</keyword>
<keyword evidence="2" id="KW-0813">Transport</keyword>
<feature type="transmembrane region" description="Helical" evidence="9">
    <location>
        <begin position="885"/>
        <end position="909"/>
    </location>
</feature>
<dbReference type="EMBL" id="HACM01008691">
    <property type="protein sequence ID" value="CRZ09133.1"/>
    <property type="molecule type" value="Transcribed_RNA"/>
</dbReference>
<organism evidence="11">
    <name type="scientific">Spongospora subterranea</name>
    <dbReference type="NCBI Taxonomy" id="70186"/>
    <lineage>
        <taxon>Eukaryota</taxon>
        <taxon>Sar</taxon>
        <taxon>Rhizaria</taxon>
        <taxon>Endomyxa</taxon>
        <taxon>Phytomyxea</taxon>
        <taxon>Plasmodiophorida</taxon>
        <taxon>Plasmodiophoridae</taxon>
        <taxon>Spongospora</taxon>
    </lineage>
</organism>
<keyword evidence="3 9" id="KW-0812">Transmembrane</keyword>
<feature type="domain" description="ABC transporter" evidence="10">
    <location>
        <begin position="393"/>
        <end position="646"/>
    </location>
</feature>
<sequence length="1036" mass="112697">RVRRSHCQTRPMFSRALVFAGVNGKYFQNSLWPSVFVLIVILASATSYAESGVTTKTCAHALLYCLNDGIMAEEDCLATVPFEAAKYGMMARCSCTDAFSGSNCSIPVSKRICGPSKFLDSSFTTMNGPQQIECQIKRPDAPEPRSNLLVSEIQSLRDHSVQMVVDWLSGTLKLSITSRIQEPGSGTVTRIFNGIANRSPNWLVTRLRNAIQSVQSPRAIQNIFSSARNRIPNQKQPPYGPVVVIASCDWKECVLTGNEAVCESVQCFDVKGRSSFEALNAALQESATLRIKLDTSSIELSDLFTLNACEAGTCFDKPLKCQGIFSLTVLAPLFATFLLATVLILVFFVHREVHHPPSAIVAAKNSKEKSKGKTIYSSKTKSGANKGQFPIGLAWYNISFSLPRSGPIWATKRPPVSTILHNCSGVVRSGEMVAIVGPSGAGKSTLLDIIAGLHKKGTLIGTVSLTGPMRNEFPLCHLLSYVVQADHNLSAITVWETLQFSARSRLPRSLSNRDILSRVINILELVGLSHVATSIVGTPECGGISGGERRRLAVGVELIAEPRVLLLDEITSGLDSFYAASMLRLLRNIASQTGMAILLTIHQPPASVFPLFDSIILMANNGHTAYQGPPQSALNFVQQIQNPGCPVPPRANPFEYLISSLTGSDNDQLLESYRSSIAYSNLITEVESLTSSAENASVTPGAIGNGIADPSTQTAATHISQEVGSPRSTAGAVPVAGNPSAKKSGARAHRQRLSYWEQICLLTRRSLRVVARDPALLVLYNLVTVVIALFSGFTFWLLNLDVSGVQNRIGFAFCSIIVQSLLSLTSIDLFVTERILFERETRAGCYSALPYFISKLVVDVIPFRIIPSLLFSCITYYMAGLQPDIIHFFIFTGTLILCNCVAGASIFAISTASGDIKSANLIGVTYFMFNIVFGGAFISKAGKSDLSAFLSFFSFFHYAFGVLLSNEFRGLDFFLNLNMLPGSDESTLGIEMSGERLLQQLSWETDVMLLNPLVLGGMLVFFHVFAFTMLKIAQRR</sequence>
<dbReference type="SUPFAM" id="SSF52540">
    <property type="entry name" value="P-loop containing nucleoside triphosphate hydrolases"/>
    <property type="match status" value="1"/>
</dbReference>
<feature type="region of interest" description="Disordered" evidence="8">
    <location>
        <begin position="722"/>
        <end position="746"/>
    </location>
</feature>
<evidence type="ECO:0000256" key="4">
    <source>
        <dbReference type="ARBA" id="ARBA00022741"/>
    </source>
</evidence>
<feature type="transmembrane region" description="Helical" evidence="9">
    <location>
        <begin position="852"/>
        <end position="879"/>
    </location>
</feature>
<dbReference type="PANTHER" id="PTHR48041:SF139">
    <property type="entry name" value="PROTEIN SCARLET"/>
    <property type="match status" value="1"/>
</dbReference>
<dbReference type="InterPro" id="IPR027417">
    <property type="entry name" value="P-loop_NTPase"/>
</dbReference>
<evidence type="ECO:0000256" key="7">
    <source>
        <dbReference type="ARBA" id="ARBA00023136"/>
    </source>
</evidence>
<dbReference type="Pfam" id="PF01061">
    <property type="entry name" value="ABC2_membrane"/>
    <property type="match status" value="1"/>
</dbReference>
<dbReference type="InterPro" id="IPR003593">
    <property type="entry name" value="AAA+_ATPase"/>
</dbReference>
<feature type="transmembrane region" description="Helical" evidence="9">
    <location>
        <begin position="921"/>
        <end position="939"/>
    </location>
</feature>
<keyword evidence="4" id="KW-0547">Nucleotide-binding</keyword>
<dbReference type="InterPro" id="IPR003439">
    <property type="entry name" value="ABC_transporter-like_ATP-bd"/>
</dbReference>
<dbReference type="AlphaFoldDB" id="A0A0H5R4R1"/>
<evidence type="ECO:0000256" key="8">
    <source>
        <dbReference type="SAM" id="MobiDB-lite"/>
    </source>
</evidence>
<evidence type="ECO:0000259" key="10">
    <source>
        <dbReference type="PROSITE" id="PS50893"/>
    </source>
</evidence>
<dbReference type="GO" id="GO:0005524">
    <property type="term" value="F:ATP binding"/>
    <property type="evidence" value="ECO:0007669"/>
    <property type="project" value="UniProtKB-KW"/>
</dbReference>
<reference evidence="11" key="1">
    <citation type="submission" date="2015-04" db="EMBL/GenBank/DDBJ databases">
        <title>The genome sequence of the plant pathogenic Rhizarian Plasmodiophora brassicae reveals insights in its biotrophic life cycle and the origin of chitin synthesis.</title>
        <authorList>
            <person name="Schwelm A."/>
            <person name="Fogelqvist J."/>
            <person name="Knaust A."/>
            <person name="Julke S."/>
            <person name="Lilja T."/>
            <person name="Dhandapani V."/>
            <person name="Bonilla-Rosso G."/>
            <person name="Karlsson M."/>
            <person name="Shevchenko A."/>
            <person name="Choi S.R."/>
            <person name="Kim H.G."/>
            <person name="Park J.Y."/>
            <person name="Lim Y.P."/>
            <person name="Ludwig-Muller J."/>
            <person name="Dixelius C."/>
        </authorList>
    </citation>
    <scope>NUCLEOTIDE SEQUENCE</scope>
    <source>
        <tissue evidence="11">Potato root galls</tissue>
    </source>
</reference>
<proteinExistence type="predicted"/>
<evidence type="ECO:0000256" key="6">
    <source>
        <dbReference type="ARBA" id="ARBA00022989"/>
    </source>
</evidence>
<evidence type="ECO:0000256" key="5">
    <source>
        <dbReference type="ARBA" id="ARBA00022840"/>
    </source>
</evidence>
<evidence type="ECO:0000256" key="3">
    <source>
        <dbReference type="ARBA" id="ARBA00022692"/>
    </source>
</evidence>
<feature type="transmembrane region" description="Helical" evidence="9">
    <location>
        <begin position="774"/>
        <end position="797"/>
    </location>
</feature>
<dbReference type="SMART" id="SM00382">
    <property type="entry name" value="AAA"/>
    <property type="match status" value="1"/>
</dbReference>
<feature type="transmembrane region" description="Helical" evidence="9">
    <location>
        <begin position="1009"/>
        <end position="1030"/>
    </location>
</feature>
<dbReference type="PROSITE" id="PS00211">
    <property type="entry name" value="ABC_TRANSPORTER_1"/>
    <property type="match status" value="1"/>
</dbReference>
<evidence type="ECO:0000313" key="11">
    <source>
        <dbReference type="EMBL" id="CRZ09133.1"/>
    </source>
</evidence>
<dbReference type="GO" id="GO:0140359">
    <property type="term" value="F:ABC-type transporter activity"/>
    <property type="evidence" value="ECO:0007669"/>
    <property type="project" value="InterPro"/>
</dbReference>
<dbReference type="Gene3D" id="3.40.50.300">
    <property type="entry name" value="P-loop containing nucleotide triphosphate hydrolases"/>
    <property type="match status" value="1"/>
</dbReference>
<protein>
    <recommendedName>
        <fullName evidence="10">ABC transporter domain-containing protein</fullName>
    </recommendedName>
</protein>
<dbReference type="GO" id="GO:0016020">
    <property type="term" value="C:membrane"/>
    <property type="evidence" value="ECO:0007669"/>
    <property type="project" value="UniProtKB-SubCell"/>
</dbReference>
<evidence type="ECO:0000256" key="9">
    <source>
        <dbReference type="SAM" id="Phobius"/>
    </source>
</evidence>
<feature type="transmembrane region" description="Helical" evidence="9">
    <location>
        <begin position="809"/>
        <end position="831"/>
    </location>
</feature>
<dbReference type="Pfam" id="PF00005">
    <property type="entry name" value="ABC_tran"/>
    <property type="match status" value="1"/>
</dbReference>
<feature type="transmembrane region" description="Helical" evidence="9">
    <location>
        <begin position="324"/>
        <end position="349"/>
    </location>
</feature>
<accession>A0A0H5R4R1</accession>
<dbReference type="PROSITE" id="PS50893">
    <property type="entry name" value="ABC_TRANSPORTER_2"/>
    <property type="match status" value="1"/>
</dbReference>
<evidence type="ECO:0000256" key="1">
    <source>
        <dbReference type="ARBA" id="ARBA00004141"/>
    </source>
</evidence>
<dbReference type="InterPro" id="IPR013525">
    <property type="entry name" value="ABC2_TM"/>
</dbReference>
<evidence type="ECO:0000256" key="2">
    <source>
        <dbReference type="ARBA" id="ARBA00022448"/>
    </source>
</evidence>
<dbReference type="InterPro" id="IPR017871">
    <property type="entry name" value="ABC_transporter-like_CS"/>
</dbReference>
<name>A0A0H5R4R1_9EUKA</name>
<dbReference type="InterPro" id="IPR050352">
    <property type="entry name" value="ABCG_transporters"/>
</dbReference>
<keyword evidence="5" id="KW-0067">ATP-binding</keyword>
<dbReference type="PANTHER" id="PTHR48041">
    <property type="entry name" value="ABC TRANSPORTER G FAMILY MEMBER 28"/>
    <property type="match status" value="1"/>
</dbReference>